<dbReference type="InterPro" id="IPR031737">
    <property type="entry name" value="CNDH2_C"/>
</dbReference>
<evidence type="ECO:0000259" key="8">
    <source>
        <dbReference type="Pfam" id="PF16858"/>
    </source>
</evidence>
<evidence type="ECO:0000256" key="2">
    <source>
        <dbReference type="ARBA" id="ARBA00007844"/>
    </source>
</evidence>
<dbReference type="Pfam" id="PF16869">
    <property type="entry name" value="CNDH2_M"/>
    <property type="match status" value="1"/>
</dbReference>
<accession>A0A9Q0YJQ9</accession>
<gene>
    <name evidence="10" type="ORF">HOLleu_36071</name>
</gene>
<comment type="caution">
    <text evidence="10">The sequence shown here is derived from an EMBL/GenBank/DDBJ whole genome shotgun (WGS) entry which is preliminary data.</text>
</comment>
<evidence type="ECO:0000256" key="4">
    <source>
        <dbReference type="ARBA" id="ARBA00023067"/>
    </source>
</evidence>
<evidence type="ECO:0000313" key="10">
    <source>
        <dbReference type="EMBL" id="KAJ8023589.1"/>
    </source>
</evidence>
<evidence type="ECO:0000256" key="3">
    <source>
        <dbReference type="ARBA" id="ARBA00016903"/>
    </source>
</evidence>
<dbReference type="Pfam" id="PF16858">
    <property type="entry name" value="CNDH2_C"/>
    <property type="match status" value="1"/>
</dbReference>
<dbReference type="GO" id="GO:0010032">
    <property type="term" value="P:meiotic chromosome condensation"/>
    <property type="evidence" value="ECO:0007669"/>
    <property type="project" value="TreeGrafter"/>
</dbReference>
<dbReference type="GO" id="GO:0051306">
    <property type="term" value="P:mitotic sister chromatid separation"/>
    <property type="evidence" value="ECO:0007669"/>
    <property type="project" value="TreeGrafter"/>
</dbReference>
<comment type="similarity">
    <text evidence="2">Belongs to the CND2 H2 (condensin-2 subunit 2) family.</text>
</comment>
<dbReference type="GO" id="GO:0003682">
    <property type="term" value="F:chromatin binding"/>
    <property type="evidence" value="ECO:0007669"/>
    <property type="project" value="TreeGrafter"/>
</dbReference>
<feature type="domain" description="Condensin II complex subunit H2 N-terminal" evidence="7">
    <location>
        <begin position="10"/>
        <end position="126"/>
    </location>
</feature>
<sequence>MLPGGNDEARFGHLLQPIRDLTKNWQVDIATQLEDYLTEIETIQISFDGGATTMNFAEAALLIQGSTCIYSKKVEFLYALVFQTLDALASKKKMQQASSVDAEGRDADTSVLNQSREEFLSLDDIPEAKNINMKQLDGDDHDKTVEVVPRTPLSLLKLDELDRGMPLLNRKGETLGFKGDFKMNAVHVHCSGALLLEPAHYSLLEQSLMRHPASTPVVPKPSVDEDDNLIPDMPADDDGPPGLDVSLDDIEMGDALADLNNSVDDIKEEVDVRKAGLRPEKSVRPIQAKVEFKDPWETLDPDEPVTMKERPFKKGRCFRLPPSLEKYKGKKRKRTSVRPPLAPLSDFINKTFYSHSDKLPTQPVKLPSSSEFDSAFWLVYKKHEASLRREKSILMKQGQKEADIEEQLYSEQIPEVDIPGVGDDHFDEDGDAGMMGGFDGMEFDDLGAGLDAPGGNEFSQHSGSDLVTDYENLVREYVAAYMASAEEYAQVTELSKRVQQWEDKLTPILKREEEQGFFDIHEYGTTVLSRLQKCTNKTTDKVQFSKVVEDTEIYDISRMFLATLQLANNYNVEVSSAGPGETGMDTMKLKLLSTTRHHEEMAEYKAPSLKT</sequence>
<comment type="subcellular location">
    <subcellularLocation>
        <location evidence="1">Nucleus</location>
    </subcellularLocation>
</comment>
<dbReference type="InterPro" id="IPR023093">
    <property type="entry name" value="ScpA-like_C"/>
</dbReference>
<evidence type="ECO:0000259" key="9">
    <source>
        <dbReference type="Pfam" id="PF16869"/>
    </source>
</evidence>
<proteinExistence type="inferred from homology"/>
<keyword evidence="4" id="KW-0226">DNA condensation</keyword>
<evidence type="ECO:0000256" key="1">
    <source>
        <dbReference type="ARBA" id="ARBA00004123"/>
    </source>
</evidence>
<dbReference type="AlphaFoldDB" id="A0A9Q0YJQ9"/>
<evidence type="ECO:0000256" key="6">
    <source>
        <dbReference type="ARBA" id="ARBA00030479"/>
    </source>
</evidence>
<feature type="domain" description="Condensin-2 complex subunit H2 C-terminal" evidence="8">
    <location>
        <begin position="470"/>
        <end position="601"/>
    </location>
</feature>
<keyword evidence="5" id="KW-0539">Nucleus</keyword>
<evidence type="ECO:0000313" key="11">
    <source>
        <dbReference type="Proteomes" id="UP001152320"/>
    </source>
</evidence>
<dbReference type="InterPro" id="IPR031739">
    <property type="entry name" value="Ncaph2"/>
</dbReference>
<dbReference type="EMBL" id="JAIZAY010000019">
    <property type="protein sequence ID" value="KAJ8023589.1"/>
    <property type="molecule type" value="Genomic_DNA"/>
</dbReference>
<dbReference type="InterPro" id="IPR031719">
    <property type="entry name" value="H2_M"/>
</dbReference>
<dbReference type="InterPro" id="IPR009378">
    <property type="entry name" value="H2_N"/>
</dbReference>
<keyword evidence="11" id="KW-1185">Reference proteome</keyword>
<dbReference type="Pfam" id="PF06278">
    <property type="entry name" value="CNDH2_N"/>
    <property type="match status" value="1"/>
</dbReference>
<protein>
    <recommendedName>
        <fullName evidence="3">Condensin-2 complex subunit H2</fullName>
    </recommendedName>
    <alternativeName>
        <fullName evidence="6">Non-SMC condensin II complex subunit H2</fullName>
    </alternativeName>
</protein>
<organism evidence="10 11">
    <name type="scientific">Holothuria leucospilota</name>
    <name type="common">Black long sea cucumber</name>
    <name type="synonym">Mertensiothuria leucospilota</name>
    <dbReference type="NCBI Taxonomy" id="206669"/>
    <lineage>
        <taxon>Eukaryota</taxon>
        <taxon>Metazoa</taxon>
        <taxon>Echinodermata</taxon>
        <taxon>Eleutherozoa</taxon>
        <taxon>Echinozoa</taxon>
        <taxon>Holothuroidea</taxon>
        <taxon>Aspidochirotacea</taxon>
        <taxon>Aspidochirotida</taxon>
        <taxon>Holothuriidae</taxon>
        <taxon>Holothuria</taxon>
    </lineage>
</organism>
<dbReference type="GO" id="GO:0000796">
    <property type="term" value="C:condensin complex"/>
    <property type="evidence" value="ECO:0007669"/>
    <property type="project" value="TreeGrafter"/>
</dbReference>
<dbReference type="GO" id="GO:0005634">
    <property type="term" value="C:nucleus"/>
    <property type="evidence" value="ECO:0007669"/>
    <property type="project" value="UniProtKB-SubCell"/>
</dbReference>
<dbReference type="Gene3D" id="1.10.10.580">
    <property type="entry name" value="Structural maintenance of chromosome 1. Chain E"/>
    <property type="match status" value="1"/>
</dbReference>
<feature type="domain" description="Condensin II complex subunit H2 middle" evidence="9">
    <location>
        <begin position="150"/>
        <end position="215"/>
    </location>
</feature>
<dbReference type="Proteomes" id="UP001152320">
    <property type="component" value="Chromosome 19"/>
</dbReference>
<name>A0A9Q0YJQ9_HOLLE</name>
<reference evidence="10" key="1">
    <citation type="submission" date="2021-10" db="EMBL/GenBank/DDBJ databases">
        <title>Tropical sea cucumber genome reveals ecological adaptation and Cuvierian tubules defense mechanism.</title>
        <authorList>
            <person name="Chen T."/>
        </authorList>
    </citation>
    <scope>NUCLEOTIDE SEQUENCE</scope>
    <source>
        <strain evidence="10">Nanhai2018</strain>
        <tissue evidence="10">Muscle</tissue>
    </source>
</reference>
<evidence type="ECO:0000256" key="5">
    <source>
        <dbReference type="ARBA" id="ARBA00023242"/>
    </source>
</evidence>
<dbReference type="OrthoDB" id="10038475at2759"/>
<dbReference type="PANTHER" id="PTHR14324:SF3">
    <property type="entry name" value="CONDENSIN-2 COMPLEX SUBUNIT H2"/>
    <property type="match status" value="1"/>
</dbReference>
<dbReference type="PANTHER" id="PTHR14324">
    <property type="entry name" value="CONDENSIN-2 COMPLEX SUBUNIT H2"/>
    <property type="match status" value="1"/>
</dbReference>
<evidence type="ECO:0000259" key="7">
    <source>
        <dbReference type="Pfam" id="PF06278"/>
    </source>
</evidence>